<dbReference type="InterPro" id="IPR028258">
    <property type="entry name" value="Sec3-PIP2_bind"/>
</dbReference>
<evidence type="ECO:0000256" key="4">
    <source>
        <dbReference type="ARBA" id="ARBA00023054"/>
    </source>
</evidence>
<sequence length="844" mass="99299">MTTVKSILQREFFYPLKERLISAIRVSKTSNRKYSKYMLCMSVSNMNVHLVRISMLKYASKSNTYKQKDEWNLSSIISIEGSDNTSDKVGISFEFINNQNLSVHCEDETKKRDYLANLYQLCCRTLDKMPEFYNMPLSIFDEKRSIPHEFRTENNDDKIQTRYNLSESENRTDSLLSEEASNIIDIMNKYDLSIKNVDTFSIHLKQQLDDLDGENIHTIIESENRIGEIMKLIDNGLDIVNNIEDKLDVFDKKLMAVQDLMESAKDKDYILNLQNKNFMKLRDVLEMFINVYNIGDENIKTIENLALSTDEQVLNKSYKAIKKLTNILKNAEIDPNIKHLYAYKNQINYLESLKKVFIERFVQYIHSIFNDIVNKRNLEISLNPSVIISIGLNEQLEHFIPFMVWLYSISESNAHNLKNVYIQKFSKLYENYISQYFKTLRSRLLKNHKKVNIMNINSKSDISQDGSSKTSDYMEDDAIDFDQVFSSAISFIKVVTRQEEIFVVNYFNIYPDLNMNDKEIKDTNEYKKKILLTRKLLFALFENLESELKALCDYGHSLSRFNTVLMHSILQKSIVKRNDSEFLIIILNNCLHRLDENMENLIESECRNVIDYKPSKKVFGIFPFVKNFENYIHYIEELLRELEHRKKFDKLYSKLYKIMSVSIIKLSNESSKVYPSLVCYENFYLLSDVIQCVNLDCLKEDQRDAHQKSQIYLTEYVKHMLGRPIERLGLFCEGIDSLLDTGVPPSEVMFKIAFSKNELKKIIVQYPGRIVKESLARIYRKVRKHLSVIRLANVVWLEVQHCFLKQYDNYQKLLNLCYGDIKLDFTVSDVLDYFSDIVEKDGIY</sequence>
<dbReference type="InterPro" id="IPR019160">
    <property type="entry name" value="Sec3_CC"/>
</dbReference>
<dbReference type="GO" id="GO:0005546">
    <property type="term" value="F:phosphatidylinositol-4,5-bisphosphate binding"/>
    <property type="evidence" value="ECO:0007669"/>
    <property type="project" value="TreeGrafter"/>
</dbReference>
<keyword evidence="4" id="KW-0175">Coiled coil</keyword>
<feature type="domain" description="Exocyst complex component Sec3 PIP2-binding N-terminal" evidence="5">
    <location>
        <begin position="34"/>
        <end position="125"/>
    </location>
</feature>
<dbReference type="OrthoDB" id="27109at2759"/>
<evidence type="ECO:0000256" key="3">
    <source>
        <dbReference type="ARBA" id="ARBA00022483"/>
    </source>
</evidence>
<organism evidence="6 7">
    <name type="scientific">Intoshia linei</name>
    <dbReference type="NCBI Taxonomy" id="1819745"/>
    <lineage>
        <taxon>Eukaryota</taxon>
        <taxon>Metazoa</taxon>
        <taxon>Spiralia</taxon>
        <taxon>Lophotrochozoa</taxon>
        <taxon>Mesozoa</taxon>
        <taxon>Orthonectida</taxon>
        <taxon>Rhopaluridae</taxon>
        <taxon>Intoshia</taxon>
    </lineage>
</organism>
<dbReference type="EMBL" id="LWCA01000273">
    <property type="protein sequence ID" value="OAF69483.1"/>
    <property type="molecule type" value="Genomic_DNA"/>
</dbReference>
<dbReference type="AlphaFoldDB" id="A0A177B759"/>
<dbReference type="PANTHER" id="PTHR16092">
    <property type="entry name" value="SEC3/SYNTAXIN-RELATED"/>
    <property type="match status" value="1"/>
</dbReference>
<name>A0A177B759_9BILA</name>
<keyword evidence="3" id="KW-0268">Exocytosis</keyword>
<dbReference type="SMART" id="SM01313">
    <property type="entry name" value="Sec3-PIP2_bind"/>
    <property type="match status" value="1"/>
</dbReference>
<accession>A0A177B759</accession>
<dbReference type="GO" id="GO:0000145">
    <property type="term" value="C:exocyst"/>
    <property type="evidence" value="ECO:0007669"/>
    <property type="project" value="InterPro"/>
</dbReference>
<reference evidence="6 7" key="1">
    <citation type="submission" date="2016-04" db="EMBL/GenBank/DDBJ databases">
        <title>The genome of Intoshia linei affirms orthonectids as highly simplified spiralians.</title>
        <authorList>
            <person name="Mikhailov K.V."/>
            <person name="Slusarev G.S."/>
            <person name="Nikitin M.A."/>
            <person name="Logacheva M.D."/>
            <person name="Penin A."/>
            <person name="Aleoshin V."/>
            <person name="Panchin Y.V."/>
        </authorList>
    </citation>
    <scope>NUCLEOTIDE SEQUENCE [LARGE SCALE GENOMIC DNA]</scope>
    <source>
        <strain evidence="6">Intl2013</strain>
        <tissue evidence="6">Whole animal</tissue>
    </source>
</reference>
<comment type="caution">
    <text evidence="6">The sequence shown here is derived from an EMBL/GenBank/DDBJ whole genome shotgun (WGS) entry which is preliminary data.</text>
</comment>
<dbReference type="Pfam" id="PF09763">
    <property type="entry name" value="Sec3_CC"/>
    <property type="match status" value="1"/>
</dbReference>
<dbReference type="Pfam" id="PF20654">
    <property type="entry name" value="Sec3_C-term"/>
    <property type="match status" value="1"/>
</dbReference>
<dbReference type="GO" id="GO:0006893">
    <property type="term" value="P:Golgi to plasma membrane transport"/>
    <property type="evidence" value="ECO:0007669"/>
    <property type="project" value="TreeGrafter"/>
</dbReference>
<dbReference type="Pfam" id="PF15277">
    <property type="entry name" value="Sec3-PIP2_bind"/>
    <property type="match status" value="1"/>
</dbReference>
<evidence type="ECO:0000259" key="5">
    <source>
        <dbReference type="SMART" id="SM01313"/>
    </source>
</evidence>
<protein>
    <submittedName>
        <fullName evidence="6">Exocyst complex component 1</fullName>
    </submittedName>
</protein>
<evidence type="ECO:0000256" key="1">
    <source>
        <dbReference type="ARBA" id="ARBA00006518"/>
    </source>
</evidence>
<evidence type="ECO:0000313" key="7">
    <source>
        <dbReference type="Proteomes" id="UP000078046"/>
    </source>
</evidence>
<comment type="similarity">
    <text evidence="1">Belongs to the SEC3 family.</text>
</comment>
<evidence type="ECO:0000313" key="6">
    <source>
        <dbReference type="EMBL" id="OAF69483.1"/>
    </source>
</evidence>
<gene>
    <name evidence="6" type="ORF">A3Q56_02738</name>
</gene>
<evidence type="ECO:0000256" key="2">
    <source>
        <dbReference type="ARBA" id="ARBA00022448"/>
    </source>
</evidence>
<dbReference type="InterPro" id="IPR048628">
    <property type="entry name" value="Sec3_C"/>
</dbReference>
<dbReference type="PANTHER" id="PTHR16092:SF14">
    <property type="entry name" value="EXOCYST COMPLEX COMPONENT 1 ISOFORM X1"/>
    <property type="match status" value="1"/>
</dbReference>
<keyword evidence="7" id="KW-1185">Reference proteome</keyword>
<dbReference type="Proteomes" id="UP000078046">
    <property type="component" value="Unassembled WGS sequence"/>
</dbReference>
<dbReference type="GO" id="GO:0006887">
    <property type="term" value="P:exocytosis"/>
    <property type="evidence" value="ECO:0007669"/>
    <property type="project" value="UniProtKB-KW"/>
</dbReference>
<keyword evidence="2" id="KW-0813">Transport</keyword>
<dbReference type="GO" id="GO:0005886">
    <property type="term" value="C:plasma membrane"/>
    <property type="evidence" value="ECO:0007669"/>
    <property type="project" value="TreeGrafter"/>
</dbReference>
<proteinExistence type="inferred from homology"/>